<dbReference type="GO" id="GO:0005737">
    <property type="term" value="C:cytoplasm"/>
    <property type="evidence" value="ECO:0007669"/>
    <property type="project" value="TreeGrafter"/>
</dbReference>
<keyword evidence="4" id="KW-0904">Protein phosphatase</keyword>
<dbReference type="GO" id="GO:0017017">
    <property type="term" value="F:MAP kinase tyrosine/serine/threonine phosphatase activity"/>
    <property type="evidence" value="ECO:0007669"/>
    <property type="project" value="InterPro"/>
</dbReference>
<dbReference type="InterPro" id="IPR020422">
    <property type="entry name" value="TYR_PHOSPHATASE_DUAL_dom"/>
</dbReference>
<dbReference type="PANTHER" id="PTHR10159:SF519">
    <property type="entry name" value="DUAL SPECIFICITY PROTEIN PHOSPHATASE MPK3"/>
    <property type="match status" value="1"/>
</dbReference>
<dbReference type="AlphaFoldDB" id="A0A7M5X7H9"/>
<dbReference type="GO" id="GO:0043409">
    <property type="term" value="P:negative regulation of MAPK cascade"/>
    <property type="evidence" value="ECO:0007669"/>
    <property type="project" value="TreeGrafter"/>
</dbReference>
<organism evidence="8 9">
    <name type="scientific">Clytia hemisphaerica</name>
    <dbReference type="NCBI Taxonomy" id="252671"/>
    <lineage>
        <taxon>Eukaryota</taxon>
        <taxon>Metazoa</taxon>
        <taxon>Cnidaria</taxon>
        <taxon>Hydrozoa</taxon>
        <taxon>Hydroidolina</taxon>
        <taxon>Leptothecata</taxon>
        <taxon>Obeliida</taxon>
        <taxon>Clytiidae</taxon>
        <taxon>Clytia</taxon>
    </lineage>
</organism>
<evidence type="ECO:0000259" key="7">
    <source>
        <dbReference type="PROSITE" id="PS50206"/>
    </source>
</evidence>
<dbReference type="CDD" id="cd01446">
    <property type="entry name" value="DSP_MapKP"/>
    <property type="match status" value="1"/>
</dbReference>
<dbReference type="PROSITE" id="PS50054">
    <property type="entry name" value="TYR_PHOSPHATASE_DUAL"/>
    <property type="match status" value="1"/>
</dbReference>
<evidence type="ECO:0000256" key="1">
    <source>
        <dbReference type="ARBA" id="ARBA00008601"/>
    </source>
</evidence>
<protein>
    <recommendedName>
        <fullName evidence="2">protein-tyrosine-phosphatase</fullName>
        <ecNumber evidence="2">3.1.3.48</ecNumber>
    </recommendedName>
</protein>
<dbReference type="Proteomes" id="UP000594262">
    <property type="component" value="Unplaced"/>
</dbReference>
<dbReference type="RefSeq" id="XP_066936351.1">
    <property type="nucleotide sequence ID" value="XM_067080250.1"/>
</dbReference>
<dbReference type="EC" id="3.1.3.48" evidence="2"/>
<keyword evidence="9" id="KW-1185">Reference proteome</keyword>
<evidence type="ECO:0000259" key="6">
    <source>
        <dbReference type="PROSITE" id="PS50056"/>
    </source>
</evidence>
<dbReference type="PANTHER" id="PTHR10159">
    <property type="entry name" value="DUAL SPECIFICITY PROTEIN PHOSPHATASE"/>
    <property type="match status" value="1"/>
</dbReference>
<comment type="similarity">
    <text evidence="1">Belongs to the protein-tyrosine phosphatase family. Non-receptor class dual specificity subfamily.</text>
</comment>
<keyword evidence="3" id="KW-0378">Hydrolase</keyword>
<dbReference type="OrthoDB" id="165342at2759"/>
<dbReference type="InterPro" id="IPR000340">
    <property type="entry name" value="Dual-sp_phosphatase_cat-dom"/>
</dbReference>
<dbReference type="InterPro" id="IPR000387">
    <property type="entry name" value="Tyr_Pase_dom"/>
</dbReference>
<dbReference type="GO" id="GO:0033550">
    <property type="term" value="F:MAP kinase tyrosine phosphatase activity"/>
    <property type="evidence" value="ECO:0007669"/>
    <property type="project" value="TreeGrafter"/>
</dbReference>
<sequence length="386" mass="43209">MSTALTMMPCGNIFANGGNKGYKCTAVNSILPCDLAQEIEKRSFVMDNTCNTQSFIRTSSEPFMILDCRSFLAYNFKHISGAINVNCTNNLMKKRLQQGKITLVDLVNSEYEKECLRTGSWAKAVVYDDCTSELEKMPASHPVKLVLSSLLHDGKEAFLLKGGLKEFSQCYKNLLSDHAVAEDNNENVSSAIERINTLTKIQKDISERPNPGCPLNVRATEVIPGVFLGNASDAMDYNFLNKNNITYVLNLTCQCPNHFIQDSRFHYKQIKIEDSCRENIADILADALQFIESARENRSSVLVHCQGGVSRSPTVVISFLMHLKKLSLTEAYQFVKEKRPCIAPNLNFMGQLLQLEMKNRGLEPKCFDKEEVLKTIGGCCKLDLGN</sequence>
<dbReference type="InterPro" id="IPR008343">
    <property type="entry name" value="MKP"/>
</dbReference>
<name>A0A7M5X7H9_9CNID</name>
<dbReference type="Pfam" id="PF00782">
    <property type="entry name" value="DSPc"/>
    <property type="match status" value="1"/>
</dbReference>
<dbReference type="SUPFAM" id="SSF52799">
    <property type="entry name" value="(Phosphotyrosine protein) phosphatases II"/>
    <property type="match status" value="1"/>
</dbReference>
<dbReference type="Gene3D" id="3.90.190.10">
    <property type="entry name" value="Protein tyrosine phosphatase superfamily"/>
    <property type="match status" value="1"/>
</dbReference>
<dbReference type="PROSITE" id="PS50206">
    <property type="entry name" value="RHODANESE_3"/>
    <property type="match status" value="1"/>
</dbReference>
<dbReference type="InterPro" id="IPR029021">
    <property type="entry name" value="Prot-tyrosine_phosphatase-like"/>
</dbReference>
<feature type="domain" description="Tyrosine specific protein phosphatases" evidence="6">
    <location>
        <begin position="285"/>
        <end position="340"/>
    </location>
</feature>
<evidence type="ECO:0000256" key="4">
    <source>
        <dbReference type="ARBA" id="ARBA00022912"/>
    </source>
</evidence>
<feature type="domain" description="Tyrosine-protein phosphatase" evidence="5">
    <location>
        <begin position="218"/>
        <end position="361"/>
    </location>
</feature>
<dbReference type="PROSITE" id="PS00383">
    <property type="entry name" value="TYR_PHOSPHATASE_1"/>
    <property type="match status" value="1"/>
</dbReference>
<dbReference type="InterPro" id="IPR036873">
    <property type="entry name" value="Rhodanese-like_dom_sf"/>
</dbReference>
<dbReference type="InterPro" id="IPR001763">
    <property type="entry name" value="Rhodanese-like_dom"/>
</dbReference>
<evidence type="ECO:0000256" key="3">
    <source>
        <dbReference type="ARBA" id="ARBA00022801"/>
    </source>
</evidence>
<feature type="domain" description="Rhodanese" evidence="7">
    <location>
        <begin position="59"/>
        <end position="176"/>
    </location>
</feature>
<proteinExistence type="inferred from homology"/>
<dbReference type="GeneID" id="136824086"/>
<dbReference type="EnsemblMetazoa" id="CLYHEMT018081.1">
    <property type="protein sequence ID" value="CLYHEMP018081.1"/>
    <property type="gene ID" value="CLYHEMG018081"/>
</dbReference>
<dbReference type="PRINTS" id="PR01764">
    <property type="entry name" value="MAPKPHPHTASE"/>
</dbReference>
<reference evidence="8" key="1">
    <citation type="submission" date="2021-01" db="UniProtKB">
        <authorList>
            <consortium name="EnsemblMetazoa"/>
        </authorList>
    </citation>
    <scope>IDENTIFICATION</scope>
</reference>
<dbReference type="Gene3D" id="3.40.250.10">
    <property type="entry name" value="Rhodanese-like domain"/>
    <property type="match status" value="1"/>
</dbReference>
<dbReference type="CDD" id="cd14498">
    <property type="entry name" value="DSP"/>
    <property type="match status" value="1"/>
</dbReference>
<evidence type="ECO:0000313" key="9">
    <source>
        <dbReference type="Proteomes" id="UP000594262"/>
    </source>
</evidence>
<dbReference type="Pfam" id="PF00581">
    <property type="entry name" value="Rhodanese"/>
    <property type="match status" value="1"/>
</dbReference>
<accession>A0A7M5X7H9</accession>
<evidence type="ECO:0000256" key="2">
    <source>
        <dbReference type="ARBA" id="ARBA00013064"/>
    </source>
</evidence>
<dbReference type="SMART" id="SM00450">
    <property type="entry name" value="RHOD"/>
    <property type="match status" value="1"/>
</dbReference>
<evidence type="ECO:0000259" key="5">
    <source>
        <dbReference type="PROSITE" id="PS50054"/>
    </source>
</evidence>
<dbReference type="SUPFAM" id="SSF52821">
    <property type="entry name" value="Rhodanese/Cell cycle control phosphatase"/>
    <property type="match status" value="1"/>
</dbReference>
<dbReference type="SMART" id="SM00195">
    <property type="entry name" value="DSPc"/>
    <property type="match status" value="1"/>
</dbReference>
<dbReference type="GO" id="GO:0008330">
    <property type="term" value="F:protein tyrosine/threonine phosphatase activity"/>
    <property type="evidence" value="ECO:0007669"/>
    <property type="project" value="TreeGrafter"/>
</dbReference>
<evidence type="ECO:0000313" key="8">
    <source>
        <dbReference type="EnsemblMetazoa" id="CLYHEMP018081.1"/>
    </source>
</evidence>
<dbReference type="PROSITE" id="PS50056">
    <property type="entry name" value="TYR_PHOSPHATASE_2"/>
    <property type="match status" value="1"/>
</dbReference>
<dbReference type="InterPro" id="IPR016130">
    <property type="entry name" value="Tyr_Pase_AS"/>
</dbReference>